<dbReference type="Pfam" id="PF01412">
    <property type="entry name" value="ArfGap"/>
    <property type="match status" value="1"/>
</dbReference>
<accession>A0AA40K3Z3</accession>
<feature type="compositionally biased region" description="Low complexity" evidence="6">
    <location>
        <begin position="369"/>
        <end position="380"/>
    </location>
</feature>
<keyword evidence="2" id="KW-0479">Metal-binding</keyword>
<evidence type="ECO:0000256" key="3">
    <source>
        <dbReference type="ARBA" id="ARBA00022771"/>
    </source>
</evidence>
<dbReference type="InterPro" id="IPR038508">
    <property type="entry name" value="ArfGAP_dom_sf"/>
</dbReference>
<evidence type="ECO:0000256" key="5">
    <source>
        <dbReference type="PROSITE-ProRule" id="PRU00288"/>
    </source>
</evidence>
<keyword evidence="4" id="KW-0862">Zinc</keyword>
<dbReference type="FunFam" id="1.10.220.150:FF:000014">
    <property type="entry name" value="ADP-ribosylation factor GTPase-activating protein"/>
    <property type="match status" value="1"/>
</dbReference>
<feature type="region of interest" description="Disordered" evidence="6">
    <location>
        <begin position="139"/>
        <end position="188"/>
    </location>
</feature>
<feature type="region of interest" description="Disordered" evidence="6">
    <location>
        <begin position="354"/>
        <end position="390"/>
    </location>
</feature>
<reference evidence="8" key="1">
    <citation type="submission" date="2023-06" db="EMBL/GenBank/DDBJ databases">
        <title>Genome-scale phylogeny and comparative genomics of the fungal order Sordariales.</title>
        <authorList>
            <consortium name="Lawrence Berkeley National Laboratory"/>
            <person name="Hensen N."/>
            <person name="Bonometti L."/>
            <person name="Westerberg I."/>
            <person name="Brannstrom I.O."/>
            <person name="Guillou S."/>
            <person name="Cros-Aarteil S."/>
            <person name="Calhoun S."/>
            <person name="Haridas S."/>
            <person name="Kuo A."/>
            <person name="Mondo S."/>
            <person name="Pangilinan J."/>
            <person name="Riley R."/>
            <person name="Labutti K."/>
            <person name="Andreopoulos B."/>
            <person name="Lipzen A."/>
            <person name="Chen C."/>
            <person name="Yanf M."/>
            <person name="Daum C."/>
            <person name="Ng V."/>
            <person name="Clum A."/>
            <person name="Steindorff A."/>
            <person name="Ohm R."/>
            <person name="Martin F."/>
            <person name="Silar P."/>
            <person name="Natvig D."/>
            <person name="Lalanne C."/>
            <person name="Gautier V."/>
            <person name="Ament-Velasquez S.L."/>
            <person name="Kruys A."/>
            <person name="Hutchinson M.I."/>
            <person name="Powell A.J."/>
            <person name="Barry K."/>
            <person name="Miller A.N."/>
            <person name="Grigoriev I.V."/>
            <person name="Debuchy R."/>
            <person name="Gladieux P."/>
            <person name="Thoren M.H."/>
            <person name="Johannesson H."/>
        </authorList>
    </citation>
    <scope>NUCLEOTIDE SEQUENCE</scope>
    <source>
        <strain evidence="8">CBS 540.89</strain>
    </source>
</reference>
<dbReference type="InterPro" id="IPR001164">
    <property type="entry name" value="ArfGAP_dom"/>
</dbReference>
<dbReference type="GO" id="GO:0005096">
    <property type="term" value="F:GTPase activator activity"/>
    <property type="evidence" value="ECO:0007669"/>
    <property type="project" value="UniProtKB-KW"/>
</dbReference>
<feature type="region of interest" description="Disordered" evidence="6">
    <location>
        <begin position="205"/>
        <end position="242"/>
    </location>
</feature>
<dbReference type="GO" id="GO:0000139">
    <property type="term" value="C:Golgi membrane"/>
    <property type="evidence" value="ECO:0007669"/>
    <property type="project" value="TreeGrafter"/>
</dbReference>
<evidence type="ECO:0000256" key="2">
    <source>
        <dbReference type="ARBA" id="ARBA00022723"/>
    </source>
</evidence>
<dbReference type="PROSITE" id="PS50115">
    <property type="entry name" value="ARFGAP"/>
    <property type="match status" value="1"/>
</dbReference>
<protein>
    <recommendedName>
        <fullName evidence="7">Arf-GAP domain-containing protein</fullName>
    </recommendedName>
</protein>
<evidence type="ECO:0000313" key="8">
    <source>
        <dbReference type="EMBL" id="KAK0745079.1"/>
    </source>
</evidence>
<keyword evidence="9" id="KW-1185">Reference proteome</keyword>
<keyword evidence="3 5" id="KW-0863">Zinc-finger</keyword>
<dbReference type="GO" id="GO:0032012">
    <property type="term" value="P:regulation of ARF protein signal transduction"/>
    <property type="evidence" value="ECO:0007669"/>
    <property type="project" value="TreeGrafter"/>
</dbReference>
<organism evidence="8 9">
    <name type="scientific">Apiosordaria backusii</name>
    <dbReference type="NCBI Taxonomy" id="314023"/>
    <lineage>
        <taxon>Eukaryota</taxon>
        <taxon>Fungi</taxon>
        <taxon>Dikarya</taxon>
        <taxon>Ascomycota</taxon>
        <taxon>Pezizomycotina</taxon>
        <taxon>Sordariomycetes</taxon>
        <taxon>Sordariomycetidae</taxon>
        <taxon>Sordariales</taxon>
        <taxon>Lasiosphaeriaceae</taxon>
        <taxon>Apiosordaria</taxon>
    </lineage>
</organism>
<dbReference type="SMART" id="SM00105">
    <property type="entry name" value="ArfGap"/>
    <property type="match status" value="1"/>
</dbReference>
<comment type="caution">
    <text evidence="8">The sequence shown here is derived from an EMBL/GenBank/DDBJ whole genome shotgun (WGS) entry which is preliminary data.</text>
</comment>
<gene>
    <name evidence="8" type="ORF">B0T21DRAFT_326158</name>
</gene>
<dbReference type="PANTHER" id="PTHR46395">
    <property type="entry name" value="ADP-RIBOSYLATION FACTOR GTPASE-ACTIVATING PROTEIN 1"/>
    <property type="match status" value="1"/>
</dbReference>
<dbReference type="Proteomes" id="UP001172159">
    <property type="component" value="Unassembled WGS sequence"/>
</dbReference>
<feature type="compositionally biased region" description="Low complexity" evidence="6">
    <location>
        <begin position="142"/>
        <end position="176"/>
    </location>
</feature>
<dbReference type="SUPFAM" id="SSF57863">
    <property type="entry name" value="ArfGap/RecO-like zinc finger"/>
    <property type="match status" value="1"/>
</dbReference>
<feature type="compositionally biased region" description="Gly residues" evidence="6">
    <location>
        <begin position="177"/>
        <end position="188"/>
    </location>
</feature>
<dbReference type="AlphaFoldDB" id="A0AA40K3Z3"/>
<dbReference type="InterPro" id="IPR037278">
    <property type="entry name" value="ARFGAP/RecO"/>
</dbReference>
<feature type="region of interest" description="Disordered" evidence="6">
    <location>
        <begin position="307"/>
        <end position="335"/>
    </location>
</feature>
<evidence type="ECO:0000313" key="9">
    <source>
        <dbReference type="Proteomes" id="UP001172159"/>
    </source>
</evidence>
<dbReference type="CDD" id="cd08830">
    <property type="entry name" value="ArfGap_ArfGap1"/>
    <property type="match status" value="1"/>
</dbReference>
<dbReference type="EMBL" id="JAUKTV010000002">
    <property type="protein sequence ID" value="KAK0745079.1"/>
    <property type="molecule type" value="Genomic_DNA"/>
</dbReference>
<dbReference type="PRINTS" id="PR00405">
    <property type="entry name" value="REVINTRACTNG"/>
</dbReference>
<dbReference type="PANTHER" id="PTHR46395:SF1">
    <property type="entry name" value="ADP-RIBOSYLATION FACTOR GTPASE-ACTIVATING PROTEIN 1"/>
    <property type="match status" value="1"/>
</dbReference>
<dbReference type="GO" id="GO:0008270">
    <property type="term" value="F:zinc ion binding"/>
    <property type="evidence" value="ECO:0007669"/>
    <property type="project" value="UniProtKB-KW"/>
</dbReference>
<proteinExistence type="predicted"/>
<feature type="domain" description="Arf-GAP" evidence="7">
    <location>
        <begin position="14"/>
        <end position="137"/>
    </location>
</feature>
<evidence type="ECO:0000259" key="7">
    <source>
        <dbReference type="PROSITE" id="PS50115"/>
    </source>
</evidence>
<name>A0AA40K3Z3_9PEZI</name>
<dbReference type="Gene3D" id="1.10.220.150">
    <property type="entry name" value="Arf GTPase activating protein"/>
    <property type="match status" value="1"/>
</dbReference>
<evidence type="ECO:0000256" key="4">
    <source>
        <dbReference type="ARBA" id="ARBA00022833"/>
    </source>
</evidence>
<evidence type="ECO:0000256" key="1">
    <source>
        <dbReference type="ARBA" id="ARBA00022468"/>
    </source>
</evidence>
<dbReference type="GO" id="GO:0030100">
    <property type="term" value="P:regulation of endocytosis"/>
    <property type="evidence" value="ECO:0007669"/>
    <property type="project" value="TreeGrafter"/>
</dbReference>
<keyword evidence="1" id="KW-0343">GTPase activation</keyword>
<evidence type="ECO:0000256" key="6">
    <source>
        <dbReference type="SAM" id="MobiDB-lite"/>
    </source>
</evidence>
<sequence length="390" mass="41015">MAANAMWEVDPETRSKLVTIQSEPGNSLCCDCGAPSPQWASPKFGIFICLSCAGVHRGLGVHISFVRSISMDAFKQAEIERMRLGGNENWKKFFEGHEQNKMMGVSWEGATIAERYGGEVGEEWKERLSCRVEGREYVPGQKTTTTTTAAATKSATASAPLSGSATSGSRTGSPAQSGGGAGAAGQGGGKIKVDVDYFSKLGERNAQRSADLPPSQGGKYQGFGSSGSSSVPSQRNAQQQQGLPGLEDLQKDPVAALSKGFGWFTSSVAKTAKTVNEGFIQPTAKQIAESDFAAQARVAAANAAKAAQAGTKTASEGFTRFVEGPSGSGYKPVRNENFDESKRAFWDDFASAADNRKTSGNSIGTSALGGSKPSSSGPSKQNSKDEWEDW</sequence>